<keyword evidence="2" id="KW-0802">TPR repeat</keyword>
<reference evidence="4" key="2">
    <citation type="journal article" date="2021" name="Microbiome">
        <title>Successional dynamics and alternative stable states in a saline activated sludge microbial community over 9 years.</title>
        <authorList>
            <person name="Wang Y."/>
            <person name="Ye J."/>
            <person name="Ju F."/>
            <person name="Liu L."/>
            <person name="Boyd J.A."/>
            <person name="Deng Y."/>
            <person name="Parks D.H."/>
            <person name="Jiang X."/>
            <person name="Yin X."/>
            <person name="Woodcroft B.J."/>
            <person name="Tyson G.W."/>
            <person name="Hugenholtz P."/>
            <person name="Polz M.F."/>
            <person name="Zhang T."/>
        </authorList>
    </citation>
    <scope>NUCLEOTIDE SEQUENCE</scope>
    <source>
        <strain evidence="4">HKST-UBA02</strain>
    </source>
</reference>
<keyword evidence="1" id="KW-0677">Repeat</keyword>
<dbReference type="SUPFAM" id="SSF48452">
    <property type="entry name" value="TPR-like"/>
    <property type="match status" value="2"/>
</dbReference>
<dbReference type="InterPro" id="IPR011990">
    <property type="entry name" value="TPR-like_helical_dom_sf"/>
</dbReference>
<reference evidence="4" key="1">
    <citation type="submission" date="2020-04" db="EMBL/GenBank/DDBJ databases">
        <authorList>
            <person name="Zhang T."/>
        </authorList>
    </citation>
    <scope>NUCLEOTIDE SEQUENCE</scope>
    <source>
        <strain evidence="4">HKST-UBA02</strain>
    </source>
</reference>
<dbReference type="Proteomes" id="UP000739538">
    <property type="component" value="Unassembled WGS sequence"/>
</dbReference>
<name>A0A956SC39_UNCEI</name>
<proteinExistence type="predicted"/>
<dbReference type="InterPro" id="IPR051012">
    <property type="entry name" value="CellSynth/LPSAsmb/PSIAsmb"/>
</dbReference>
<feature type="transmembrane region" description="Helical" evidence="3">
    <location>
        <begin position="6"/>
        <end position="26"/>
    </location>
</feature>
<comment type="caution">
    <text evidence="4">The sequence shown here is derived from an EMBL/GenBank/DDBJ whole genome shotgun (WGS) entry which is preliminary data.</text>
</comment>
<sequence length="365" mass="40683">MTTGQFWLLILVLLLVLSAIGLPWLLSRRRTREPWSATAAYLETIDALVRGQKNGAVRALERVAREEPDNVGAYLRLGDLVRSMGHPAKAQKIHASLAARNLESGELRARVRESLLEDQVALENWPEVLRVGQEIRQSSKRNLIALRALAQAHRARHEWSAAFEALDEWERQAPGTARPRPHELRLEAARERLEAGQATNARSLLEEAIALGATDGEARVLLGDVYSALGEHDKAAEQWLGFARNHPDRSRTVFPRLERSYYEMGKFGDLLEVYERLVEESSDPSAAAVALADMHRRRGRPEEAIHVLQSLLANDPSRQDARRSLIQCQIQCGQTEAAVKEVEALVESWEPSGSTGLALSGRQDG</sequence>
<evidence type="ECO:0000313" key="5">
    <source>
        <dbReference type="Proteomes" id="UP000739538"/>
    </source>
</evidence>
<keyword evidence="3" id="KW-0472">Membrane</keyword>
<organism evidence="4 5">
    <name type="scientific">Eiseniibacteriota bacterium</name>
    <dbReference type="NCBI Taxonomy" id="2212470"/>
    <lineage>
        <taxon>Bacteria</taxon>
        <taxon>Candidatus Eiseniibacteriota</taxon>
    </lineage>
</organism>
<dbReference type="PANTHER" id="PTHR45586">
    <property type="entry name" value="TPR REPEAT-CONTAINING PROTEIN PA4667"/>
    <property type="match status" value="1"/>
</dbReference>
<protein>
    <submittedName>
        <fullName evidence="4">Tetratricopeptide repeat protein</fullName>
    </submittedName>
</protein>
<dbReference type="Pfam" id="PF14559">
    <property type="entry name" value="TPR_19"/>
    <property type="match status" value="2"/>
</dbReference>
<dbReference type="Gene3D" id="1.25.40.10">
    <property type="entry name" value="Tetratricopeptide repeat domain"/>
    <property type="match status" value="1"/>
</dbReference>
<evidence type="ECO:0000313" key="4">
    <source>
        <dbReference type="EMBL" id="MCA9755062.1"/>
    </source>
</evidence>
<evidence type="ECO:0000256" key="3">
    <source>
        <dbReference type="SAM" id="Phobius"/>
    </source>
</evidence>
<keyword evidence="3" id="KW-0812">Transmembrane</keyword>
<dbReference type="AlphaFoldDB" id="A0A956SC39"/>
<evidence type="ECO:0000256" key="1">
    <source>
        <dbReference type="ARBA" id="ARBA00022737"/>
    </source>
</evidence>
<evidence type="ECO:0000256" key="2">
    <source>
        <dbReference type="ARBA" id="ARBA00022803"/>
    </source>
</evidence>
<dbReference type="PANTHER" id="PTHR45586:SF1">
    <property type="entry name" value="LIPOPOLYSACCHARIDE ASSEMBLY PROTEIN B"/>
    <property type="match status" value="1"/>
</dbReference>
<keyword evidence="3" id="KW-1133">Transmembrane helix</keyword>
<dbReference type="EMBL" id="JAGQHS010000015">
    <property type="protein sequence ID" value="MCA9755062.1"/>
    <property type="molecule type" value="Genomic_DNA"/>
</dbReference>
<gene>
    <name evidence="4" type="ORF">KDA27_04605</name>
</gene>
<accession>A0A956SC39</accession>